<evidence type="ECO:0000313" key="1">
    <source>
        <dbReference type="EMBL" id="GAA2031799.1"/>
    </source>
</evidence>
<reference evidence="2" key="1">
    <citation type="journal article" date="2019" name="Int. J. Syst. Evol. Microbiol.">
        <title>The Global Catalogue of Microorganisms (GCM) 10K type strain sequencing project: providing services to taxonomists for standard genome sequencing and annotation.</title>
        <authorList>
            <consortium name="The Broad Institute Genomics Platform"/>
            <consortium name="The Broad Institute Genome Sequencing Center for Infectious Disease"/>
            <person name="Wu L."/>
            <person name="Ma J."/>
        </authorList>
    </citation>
    <scope>NUCLEOTIDE SEQUENCE [LARGE SCALE GENOMIC DNA]</scope>
    <source>
        <strain evidence="2">JCM 16014</strain>
    </source>
</reference>
<protein>
    <submittedName>
        <fullName evidence="1">DUF4097 family beta strand repeat-containing protein</fullName>
    </submittedName>
</protein>
<dbReference type="EMBL" id="BAAAQN010000018">
    <property type="protein sequence ID" value="GAA2031799.1"/>
    <property type="molecule type" value="Genomic_DNA"/>
</dbReference>
<keyword evidence="2" id="KW-1185">Reference proteome</keyword>
<gene>
    <name evidence="1" type="ORF">GCM10009839_34750</name>
</gene>
<proteinExistence type="predicted"/>
<dbReference type="Proteomes" id="UP001500751">
    <property type="component" value="Unassembled WGS sequence"/>
</dbReference>
<dbReference type="RefSeq" id="WP_344666641.1">
    <property type="nucleotide sequence ID" value="NZ_BAAAQN010000018.1"/>
</dbReference>
<evidence type="ECO:0000313" key="2">
    <source>
        <dbReference type="Proteomes" id="UP001500751"/>
    </source>
</evidence>
<comment type="caution">
    <text evidence="1">The sequence shown here is derived from an EMBL/GenBank/DDBJ whole genome shotgun (WGS) entry which is preliminary data.</text>
</comment>
<name>A0ABP5FUB0_9ACTN</name>
<sequence length="222" mass="22333">MQTFQTAAAITAVVEIPAGAVRFVAGAGTQASVEVRPADAAKNRDVKLAEQIHVEFVDGVLRVGAEPAKHKLIGHNGSVDVTVTLPAGSKVRARTSAGAIRGVGRFGEVGAEAAQGPIRFDETAEARLSVLDGAITVGRLGGAAELSTRRGDITVDEAVAGTVTLTTQVGNVTVGAAAESSATLDAGTALGRVTNALKNTGSGAQLAIRATTAQGDISARTR</sequence>
<accession>A0ABP5FUB0</accession>
<organism evidence="1 2">
    <name type="scientific">Catenulispora yoronensis</name>
    <dbReference type="NCBI Taxonomy" id="450799"/>
    <lineage>
        <taxon>Bacteria</taxon>
        <taxon>Bacillati</taxon>
        <taxon>Actinomycetota</taxon>
        <taxon>Actinomycetes</taxon>
        <taxon>Catenulisporales</taxon>
        <taxon>Catenulisporaceae</taxon>
        <taxon>Catenulispora</taxon>
    </lineage>
</organism>